<proteinExistence type="predicted"/>
<dbReference type="Pfam" id="PF00078">
    <property type="entry name" value="RVT_1"/>
    <property type="match status" value="1"/>
</dbReference>
<dbReference type="AlphaFoldDB" id="A0A8B6DBI0"/>
<sequence>MEHLSIEYRSFKQFDKNKFIENLTNTPFYLIESIGDVDEAANYWYNLFLSTLDKHAPKKIKRVKNTQQPEWWTSDINSARHQRDYFQRIVEQAKKKYFQNAISNCKDSKTIWKYVKSLNPKKVHNNITHLEYKNSVIQNDVDIANTFNVHFTNIAESIVDDKLCNNDDGARFDALNKFVKSKLQTGSEKFIIPEMSILDVNMYLKKLDKSKATGLDDVGPNILSMCSDVIAPALTYIFNLSIKSGKFPSIFKTTRVCPIFKSGDACNPDNYRPILVLPVLSKIIDRHIANSLYIFLNSNDLLNTTQSGFRPKHSCTTALTKLVDEWLANIDNGEINGVIFLDLKKAFDLVNHIILLKKLENYNVSNCTLDWFKSYLFERSQQVKVNNVMSNTKCIKTGSRASKVQVSEMRDTPEEGIT</sequence>
<keyword evidence="3" id="KW-1185">Reference proteome</keyword>
<feature type="domain" description="Reverse transcriptase" evidence="1">
    <location>
        <begin position="268"/>
        <end position="390"/>
    </location>
</feature>
<evidence type="ECO:0000259" key="1">
    <source>
        <dbReference type="Pfam" id="PF00078"/>
    </source>
</evidence>
<organism evidence="2 3">
    <name type="scientific">Mytilus galloprovincialis</name>
    <name type="common">Mediterranean mussel</name>
    <dbReference type="NCBI Taxonomy" id="29158"/>
    <lineage>
        <taxon>Eukaryota</taxon>
        <taxon>Metazoa</taxon>
        <taxon>Spiralia</taxon>
        <taxon>Lophotrochozoa</taxon>
        <taxon>Mollusca</taxon>
        <taxon>Bivalvia</taxon>
        <taxon>Autobranchia</taxon>
        <taxon>Pteriomorphia</taxon>
        <taxon>Mytilida</taxon>
        <taxon>Mytiloidea</taxon>
        <taxon>Mytilidae</taxon>
        <taxon>Mytilinae</taxon>
        <taxon>Mytilus</taxon>
    </lineage>
</organism>
<protein>
    <recommendedName>
        <fullName evidence="1">Reverse transcriptase domain-containing protein</fullName>
    </recommendedName>
</protein>
<name>A0A8B6DBI0_MYTGA</name>
<accession>A0A8B6DBI0</accession>
<dbReference type="EMBL" id="UYJE01003125">
    <property type="protein sequence ID" value="VDI16807.1"/>
    <property type="molecule type" value="Genomic_DNA"/>
</dbReference>
<comment type="caution">
    <text evidence="2">The sequence shown here is derived from an EMBL/GenBank/DDBJ whole genome shotgun (WGS) entry which is preliminary data.</text>
</comment>
<dbReference type="PANTHER" id="PTHR47510:SF3">
    <property type="entry name" value="ENDO_EXONUCLEASE_PHOSPHATASE DOMAIN-CONTAINING PROTEIN"/>
    <property type="match status" value="1"/>
</dbReference>
<reference evidence="2" key="1">
    <citation type="submission" date="2018-11" db="EMBL/GenBank/DDBJ databases">
        <authorList>
            <person name="Alioto T."/>
            <person name="Alioto T."/>
        </authorList>
    </citation>
    <scope>NUCLEOTIDE SEQUENCE</scope>
</reference>
<dbReference type="InterPro" id="IPR000477">
    <property type="entry name" value="RT_dom"/>
</dbReference>
<dbReference type="Proteomes" id="UP000596742">
    <property type="component" value="Unassembled WGS sequence"/>
</dbReference>
<evidence type="ECO:0000313" key="3">
    <source>
        <dbReference type="Proteomes" id="UP000596742"/>
    </source>
</evidence>
<gene>
    <name evidence="2" type="ORF">MGAL_10B024714</name>
</gene>
<dbReference type="PANTHER" id="PTHR47510">
    <property type="entry name" value="REVERSE TRANSCRIPTASE DOMAIN-CONTAINING PROTEIN"/>
    <property type="match status" value="1"/>
</dbReference>
<dbReference type="OrthoDB" id="10062389at2759"/>
<evidence type="ECO:0000313" key="2">
    <source>
        <dbReference type="EMBL" id="VDI16807.1"/>
    </source>
</evidence>